<feature type="region of interest" description="Disordered" evidence="1">
    <location>
        <begin position="1"/>
        <end position="21"/>
    </location>
</feature>
<dbReference type="AlphaFoldDB" id="A0A6A4WXN4"/>
<feature type="compositionally biased region" description="Basic and acidic residues" evidence="1">
    <location>
        <begin position="11"/>
        <end position="21"/>
    </location>
</feature>
<name>A0A6A4WXN4_AMPAM</name>
<reference evidence="2 3" key="1">
    <citation type="submission" date="2019-07" db="EMBL/GenBank/DDBJ databases">
        <title>Draft genome assembly of a fouling barnacle, Amphibalanus amphitrite (Darwin, 1854): The first reference genome for Thecostraca.</title>
        <authorList>
            <person name="Kim W."/>
        </authorList>
    </citation>
    <scope>NUCLEOTIDE SEQUENCE [LARGE SCALE GENOMIC DNA]</scope>
    <source>
        <strain evidence="2">SNU_AA5</strain>
        <tissue evidence="2">Soma without cirri and trophi</tissue>
    </source>
</reference>
<comment type="caution">
    <text evidence="2">The sequence shown here is derived from an EMBL/GenBank/DDBJ whole genome shotgun (WGS) entry which is preliminary data.</text>
</comment>
<proteinExistence type="predicted"/>
<dbReference type="Proteomes" id="UP000440578">
    <property type="component" value="Unassembled WGS sequence"/>
</dbReference>
<sequence>MTQEGHSNVSNDKRPLKRSAEGWDGKRKENFIVGAGLSSKVEVGPADLLALVRMERLQTFRQRRVVGLVLLTSPVRWSTLVALVAAQLSLRGCQTAGLKQRHQLVRQLTQLLKAQVTLGSKDSTDGWRQGLQKLVAHQFLTDSHLASQRL</sequence>
<gene>
    <name evidence="2" type="ORF">FJT64_021703</name>
</gene>
<evidence type="ECO:0000256" key="1">
    <source>
        <dbReference type="SAM" id="MobiDB-lite"/>
    </source>
</evidence>
<feature type="compositionally biased region" description="Polar residues" evidence="1">
    <location>
        <begin position="1"/>
        <end position="10"/>
    </location>
</feature>
<accession>A0A6A4WXN4</accession>
<protein>
    <submittedName>
        <fullName evidence="2">Uncharacterized protein</fullName>
    </submittedName>
</protein>
<keyword evidence="3" id="KW-1185">Reference proteome</keyword>
<evidence type="ECO:0000313" key="3">
    <source>
        <dbReference type="Proteomes" id="UP000440578"/>
    </source>
</evidence>
<evidence type="ECO:0000313" key="2">
    <source>
        <dbReference type="EMBL" id="KAF0306881.1"/>
    </source>
</evidence>
<dbReference type="EMBL" id="VIIS01000624">
    <property type="protein sequence ID" value="KAF0306881.1"/>
    <property type="molecule type" value="Genomic_DNA"/>
</dbReference>
<organism evidence="2 3">
    <name type="scientific">Amphibalanus amphitrite</name>
    <name type="common">Striped barnacle</name>
    <name type="synonym">Balanus amphitrite</name>
    <dbReference type="NCBI Taxonomy" id="1232801"/>
    <lineage>
        <taxon>Eukaryota</taxon>
        <taxon>Metazoa</taxon>
        <taxon>Ecdysozoa</taxon>
        <taxon>Arthropoda</taxon>
        <taxon>Crustacea</taxon>
        <taxon>Multicrustacea</taxon>
        <taxon>Cirripedia</taxon>
        <taxon>Thoracica</taxon>
        <taxon>Thoracicalcarea</taxon>
        <taxon>Balanomorpha</taxon>
        <taxon>Balanoidea</taxon>
        <taxon>Balanidae</taxon>
        <taxon>Amphibalaninae</taxon>
        <taxon>Amphibalanus</taxon>
    </lineage>
</organism>